<feature type="compositionally biased region" description="Low complexity" evidence="1">
    <location>
        <begin position="152"/>
        <end position="162"/>
    </location>
</feature>
<gene>
    <name evidence="3" type="ORF">EJ05DRAFT_286002</name>
</gene>
<name>A0A6A6WEL5_9PEZI</name>
<evidence type="ECO:0000256" key="1">
    <source>
        <dbReference type="SAM" id="MobiDB-lite"/>
    </source>
</evidence>
<feature type="region of interest" description="Disordered" evidence="1">
    <location>
        <begin position="664"/>
        <end position="694"/>
    </location>
</feature>
<dbReference type="RefSeq" id="XP_033602925.1">
    <property type="nucleotide sequence ID" value="XM_033740480.1"/>
</dbReference>
<feature type="domain" description="Clr5" evidence="2">
    <location>
        <begin position="21"/>
        <end position="72"/>
    </location>
</feature>
<dbReference type="PANTHER" id="PTHR38788">
    <property type="entry name" value="CLR5 DOMAIN-CONTAINING PROTEIN"/>
    <property type="match status" value="1"/>
</dbReference>
<evidence type="ECO:0000313" key="3">
    <source>
        <dbReference type="EMBL" id="KAF2760474.1"/>
    </source>
</evidence>
<proteinExistence type="predicted"/>
<dbReference type="PANTHER" id="PTHR38788:SF3">
    <property type="entry name" value="CLR5 DOMAIN-CONTAINING PROTEIN"/>
    <property type="match status" value="1"/>
</dbReference>
<evidence type="ECO:0000259" key="2">
    <source>
        <dbReference type="Pfam" id="PF14420"/>
    </source>
</evidence>
<dbReference type="OrthoDB" id="5083163at2759"/>
<feature type="region of interest" description="Disordered" evidence="1">
    <location>
        <begin position="782"/>
        <end position="812"/>
    </location>
</feature>
<sequence>MATPIELQWRGTSAPRAKRISPQEWDQHRAEITQLYQSMTLRCLMETMKNKYGFTPSRRQYVFQFEKWDLQKPGRNQSSATLADRAGHSQSPNIITPGASTTYTTYNNTTTTTTTTTTTSPPTASEPTPTPHHFQHFLDEEGPDKRPRSIQSSTGSTSTAGPTKKKQRDGDRQWDDGDASIKYHSPDRSQFGTHSPPLPTDDSSQSRRPSIVPKPDPDSHYARLSAGRSTSSSSSKSVKGDQDVTGGLPPVAEHTEETFTFAEFGRLSLDVPSIARDIARPFDTNRLIEDYTEEDIRNIIQVAQFLDAFQLNDAVFSLYTIVIKWHVARCHNPAQDRKTFWSTLIYGRNVYLETHCEIIRSLLNQVSAESSFEDEETGVRYSRLAALEMFLIDMTIAMTTIRSHGLDFETTKENRHMNRARQRGKATDFFAQLPNSDRTLDLLTYHLVWVCELDWSTWYAFAFPSSAVEQARDDVILHRIPGPFELKDGIMGVPCLRSCLEWCTIELEDMSSSARDGGKVGNGAFPSSGEKSLFLFATLWERLVALDFKPDNAMTQSWITDTETRMGISPTELLISVCTMIGKDSNSALSALSGSSKRVKNMYKSSKKLTEKDDYSLGRVFLREFAYRRSSGLLFTNQAFQQKGIKEAAFEIVERTFKLKIPETNKPVKEKSRKSQDKKPTEMPPPMSRPATSAPRFSAEILNKNDAPAVENKRNSFHPTLASSLASSNSSFDLSSMRRMRDHIRKTGMRPQPAGQGLPSSAIRDSMTSDVSILAMSELSDVRSTLSSIDSSSSYHLQSEATATPEADPDRR</sequence>
<dbReference type="Proteomes" id="UP000799437">
    <property type="component" value="Unassembled WGS sequence"/>
</dbReference>
<feature type="compositionally biased region" description="Basic and acidic residues" evidence="1">
    <location>
        <begin position="136"/>
        <end position="147"/>
    </location>
</feature>
<keyword evidence="4" id="KW-1185">Reference proteome</keyword>
<dbReference type="InterPro" id="IPR025676">
    <property type="entry name" value="Clr5_dom"/>
</dbReference>
<reference evidence="3" key="1">
    <citation type="journal article" date="2020" name="Stud. Mycol.">
        <title>101 Dothideomycetes genomes: a test case for predicting lifestyles and emergence of pathogens.</title>
        <authorList>
            <person name="Haridas S."/>
            <person name="Albert R."/>
            <person name="Binder M."/>
            <person name="Bloem J."/>
            <person name="Labutti K."/>
            <person name="Salamov A."/>
            <person name="Andreopoulos B."/>
            <person name="Baker S."/>
            <person name="Barry K."/>
            <person name="Bills G."/>
            <person name="Bluhm B."/>
            <person name="Cannon C."/>
            <person name="Castanera R."/>
            <person name="Culley D."/>
            <person name="Daum C."/>
            <person name="Ezra D."/>
            <person name="Gonzalez J."/>
            <person name="Henrissat B."/>
            <person name="Kuo A."/>
            <person name="Liang C."/>
            <person name="Lipzen A."/>
            <person name="Lutzoni F."/>
            <person name="Magnuson J."/>
            <person name="Mondo S."/>
            <person name="Nolan M."/>
            <person name="Ohm R."/>
            <person name="Pangilinan J."/>
            <person name="Park H.-J."/>
            <person name="Ramirez L."/>
            <person name="Alfaro M."/>
            <person name="Sun H."/>
            <person name="Tritt A."/>
            <person name="Yoshinaga Y."/>
            <person name="Zwiers L.-H."/>
            <person name="Turgeon B."/>
            <person name="Goodwin S."/>
            <person name="Spatafora J."/>
            <person name="Crous P."/>
            <person name="Grigoriev I."/>
        </authorList>
    </citation>
    <scope>NUCLEOTIDE SEQUENCE</scope>
    <source>
        <strain evidence="3">CBS 121739</strain>
    </source>
</reference>
<protein>
    <recommendedName>
        <fullName evidence="2">Clr5 domain-containing protein</fullName>
    </recommendedName>
</protein>
<feature type="compositionally biased region" description="Basic and acidic residues" evidence="1">
    <location>
        <begin position="168"/>
        <end position="187"/>
    </location>
</feature>
<evidence type="ECO:0000313" key="4">
    <source>
        <dbReference type="Proteomes" id="UP000799437"/>
    </source>
</evidence>
<dbReference type="GeneID" id="54481534"/>
<accession>A0A6A6WEL5</accession>
<feature type="region of interest" description="Disordered" evidence="1">
    <location>
        <begin position="745"/>
        <end position="765"/>
    </location>
</feature>
<feature type="compositionally biased region" description="Low complexity" evidence="1">
    <location>
        <begin position="99"/>
        <end position="127"/>
    </location>
</feature>
<dbReference type="EMBL" id="ML996568">
    <property type="protein sequence ID" value="KAF2760474.1"/>
    <property type="molecule type" value="Genomic_DNA"/>
</dbReference>
<feature type="compositionally biased region" description="Low complexity" evidence="1">
    <location>
        <begin position="225"/>
        <end position="237"/>
    </location>
</feature>
<dbReference type="AlphaFoldDB" id="A0A6A6WEL5"/>
<feature type="region of interest" description="Disordered" evidence="1">
    <location>
        <begin position="72"/>
        <end position="250"/>
    </location>
</feature>
<feature type="compositionally biased region" description="Low complexity" evidence="1">
    <location>
        <begin position="782"/>
        <end position="799"/>
    </location>
</feature>
<organism evidence="3 4">
    <name type="scientific">Pseudovirgaria hyperparasitica</name>
    <dbReference type="NCBI Taxonomy" id="470096"/>
    <lineage>
        <taxon>Eukaryota</taxon>
        <taxon>Fungi</taxon>
        <taxon>Dikarya</taxon>
        <taxon>Ascomycota</taxon>
        <taxon>Pezizomycotina</taxon>
        <taxon>Dothideomycetes</taxon>
        <taxon>Dothideomycetes incertae sedis</taxon>
        <taxon>Acrospermales</taxon>
        <taxon>Acrospermaceae</taxon>
        <taxon>Pseudovirgaria</taxon>
    </lineage>
</organism>
<feature type="compositionally biased region" description="Basic and acidic residues" evidence="1">
    <location>
        <begin position="664"/>
        <end position="681"/>
    </location>
</feature>
<dbReference type="Pfam" id="PF14420">
    <property type="entry name" value="Clr5"/>
    <property type="match status" value="1"/>
</dbReference>